<keyword evidence="10 11" id="KW-0472">Membrane</keyword>
<dbReference type="Pfam" id="PF00892">
    <property type="entry name" value="EamA"/>
    <property type="match status" value="1"/>
</dbReference>
<sequence>MSSLLLILINIPLGVAGQFLIKQAINHIGSYSNMPIATFLYKAFTAPMILLGLFLYVLSSVLWVMILSKVDLSIAYPLLSLGYILILFLSWAFLHETISPVRIAGVVLIIAGVYFVFRS</sequence>
<dbReference type="GO" id="GO:0009103">
    <property type="term" value="P:lipopolysaccharide biosynthetic process"/>
    <property type="evidence" value="ECO:0007669"/>
    <property type="project" value="UniProtKB-KW"/>
</dbReference>
<dbReference type="EMBL" id="PCRM01000039">
    <property type="protein sequence ID" value="PIP21458.1"/>
    <property type="molecule type" value="Genomic_DNA"/>
</dbReference>
<keyword evidence="4" id="KW-0997">Cell inner membrane</keyword>
<evidence type="ECO:0000313" key="14">
    <source>
        <dbReference type="Proteomes" id="UP000231567"/>
    </source>
</evidence>
<evidence type="ECO:0000256" key="2">
    <source>
        <dbReference type="ARBA" id="ARBA00022475"/>
    </source>
</evidence>
<keyword evidence="5" id="KW-0441">Lipid A biosynthesis</keyword>
<dbReference type="SUPFAM" id="SSF103481">
    <property type="entry name" value="Multidrug resistance efflux transporter EmrE"/>
    <property type="match status" value="1"/>
</dbReference>
<reference evidence="13 14" key="1">
    <citation type="submission" date="2017-09" db="EMBL/GenBank/DDBJ databases">
        <title>Depth-based differentiation of microbial function through sediment-hosted aquifers and enrichment of novel symbionts in the deep terrestrial subsurface.</title>
        <authorList>
            <person name="Probst A.J."/>
            <person name="Ladd B."/>
            <person name="Jarett J.K."/>
            <person name="Geller-Mcgrath D.E."/>
            <person name="Sieber C.M."/>
            <person name="Emerson J.B."/>
            <person name="Anantharaman K."/>
            <person name="Thomas B.C."/>
            <person name="Malmstrom R."/>
            <person name="Stieglmeier M."/>
            <person name="Klingl A."/>
            <person name="Woyke T."/>
            <person name="Ryan C.M."/>
            <person name="Banfield J.F."/>
        </authorList>
    </citation>
    <scope>NUCLEOTIDE SEQUENCE [LARGE SCALE GENOMIC DNA]</scope>
    <source>
        <strain evidence="13">CG23_combo_of_CG06-09_8_20_14_all_40_13</strain>
    </source>
</reference>
<dbReference type="PANTHER" id="PTHR30561">
    <property type="entry name" value="SMR FAMILY PROTON-DEPENDENT DRUG EFFLUX TRANSPORTER SUGE"/>
    <property type="match status" value="1"/>
</dbReference>
<feature type="domain" description="EamA" evidence="12">
    <location>
        <begin position="38"/>
        <end position="117"/>
    </location>
</feature>
<evidence type="ECO:0000256" key="6">
    <source>
        <dbReference type="ARBA" id="ARBA00022692"/>
    </source>
</evidence>
<dbReference type="Gene3D" id="1.10.3730.20">
    <property type="match status" value="1"/>
</dbReference>
<dbReference type="AlphaFoldDB" id="A0A2G9YQE7"/>
<evidence type="ECO:0000259" key="12">
    <source>
        <dbReference type="Pfam" id="PF00892"/>
    </source>
</evidence>
<organism evidence="13 14">
    <name type="scientific">Candidatus Nealsonbacteria bacterium CG23_combo_of_CG06-09_8_20_14_all_40_13</name>
    <dbReference type="NCBI Taxonomy" id="1974724"/>
    <lineage>
        <taxon>Bacteria</taxon>
        <taxon>Candidatus Nealsoniibacteriota</taxon>
    </lineage>
</organism>
<keyword evidence="7" id="KW-0448">Lipopolysaccharide biosynthesis</keyword>
<keyword evidence="3" id="KW-0444">Lipid biosynthesis</keyword>
<evidence type="ECO:0000256" key="10">
    <source>
        <dbReference type="ARBA" id="ARBA00023136"/>
    </source>
</evidence>
<evidence type="ECO:0000256" key="7">
    <source>
        <dbReference type="ARBA" id="ARBA00022985"/>
    </source>
</evidence>
<dbReference type="InterPro" id="IPR037185">
    <property type="entry name" value="EmrE-like"/>
</dbReference>
<keyword evidence="6 11" id="KW-0812">Transmembrane</keyword>
<evidence type="ECO:0000256" key="9">
    <source>
        <dbReference type="ARBA" id="ARBA00023098"/>
    </source>
</evidence>
<keyword evidence="2" id="KW-1003">Cell membrane</keyword>
<name>A0A2G9YQE7_9BACT</name>
<keyword evidence="9" id="KW-0443">Lipid metabolism</keyword>
<feature type="transmembrane region" description="Helical" evidence="11">
    <location>
        <begin position="100"/>
        <end position="117"/>
    </location>
</feature>
<accession>A0A2G9YQE7</accession>
<keyword evidence="8 11" id="KW-1133">Transmembrane helix</keyword>
<evidence type="ECO:0000256" key="1">
    <source>
        <dbReference type="ARBA" id="ARBA00004651"/>
    </source>
</evidence>
<dbReference type="GO" id="GO:0005886">
    <property type="term" value="C:plasma membrane"/>
    <property type="evidence" value="ECO:0007669"/>
    <property type="project" value="UniProtKB-SubCell"/>
</dbReference>
<comment type="subcellular location">
    <subcellularLocation>
        <location evidence="1">Cell membrane</location>
        <topology evidence="1">Multi-pass membrane protein</topology>
    </subcellularLocation>
</comment>
<dbReference type="InterPro" id="IPR000390">
    <property type="entry name" value="Small_drug/metabolite_transptr"/>
</dbReference>
<protein>
    <recommendedName>
        <fullName evidence="12">EamA domain-containing protein</fullName>
    </recommendedName>
</protein>
<evidence type="ECO:0000256" key="4">
    <source>
        <dbReference type="ARBA" id="ARBA00022519"/>
    </source>
</evidence>
<proteinExistence type="predicted"/>
<evidence type="ECO:0000256" key="5">
    <source>
        <dbReference type="ARBA" id="ARBA00022556"/>
    </source>
</evidence>
<evidence type="ECO:0000256" key="8">
    <source>
        <dbReference type="ARBA" id="ARBA00022989"/>
    </source>
</evidence>
<dbReference type="Proteomes" id="UP000231567">
    <property type="component" value="Unassembled WGS sequence"/>
</dbReference>
<dbReference type="InterPro" id="IPR000620">
    <property type="entry name" value="EamA_dom"/>
</dbReference>
<gene>
    <name evidence="13" type="ORF">COX39_02920</name>
</gene>
<evidence type="ECO:0000256" key="11">
    <source>
        <dbReference type="SAM" id="Phobius"/>
    </source>
</evidence>
<dbReference type="PANTHER" id="PTHR30561:SF9">
    <property type="entry name" value="4-AMINO-4-DEOXY-L-ARABINOSE-PHOSPHOUNDECAPRENOL FLIPPASE SUBUNIT ARNF-RELATED"/>
    <property type="match status" value="1"/>
</dbReference>
<feature type="transmembrane region" description="Helical" evidence="11">
    <location>
        <begin position="74"/>
        <end position="94"/>
    </location>
</feature>
<feature type="transmembrane region" description="Helical" evidence="11">
    <location>
        <begin position="40"/>
        <end position="67"/>
    </location>
</feature>
<evidence type="ECO:0000256" key="3">
    <source>
        <dbReference type="ARBA" id="ARBA00022516"/>
    </source>
</evidence>
<evidence type="ECO:0000313" key="13">
    <source>
        <dbReference type="EMBL" id="PIP21458.1"/>
    </source>
</evidence>
<dbReference type="GO" id="GO:0022857">
    <property type="term" value="F:transmembrane transporter activity"/>
    <property type="evidence" value="ECO:0007669"/>
    <property type="project" value="InterPro"/>
</dbReference>
<comment type="caution">
    <text evidence="13">The sequence shown here is derived from an EMBL/GenBank/DDBJ whole genome shotgun (WGS) entry which is preliminary data.</text>
</comment>